<reference evidence="5 6" key="1">
    <citation type="submission" date="2014-12" db="EMBL/GenBank/DDBJ databases">
        <title>Draft genome sequence of Cohnella kolymensis strain B-2846.</title>
        <authorList>
            <person name="Karlyshev A.V."/>
            <person name="Kudryashova E.B."/>
        </authorList>
    </citation>
    <scope>NUCLEOTIDE SEQUENCE [LARGE SCALE GENOMIC DNA]</scope>
    <source>
        <strain evidence="5 6">VKM B-2846</strain>
    </source>
</reference>
<keyword evidence="3" id="KW-0804">Transcription</keyword>
<dbReference type="SMART" id="SM00345">
    <property type="entry name" value="HTH_GNTR"/>
    <property type="match status" value="1"/>
</dbReference>
<dbReference type="InterPro" id="IPR011711">
    <property type="entry name" value="GntR_C"/>
</dbReference>
<dbReference type="CDD" id="cd07377">
    <property type="entry name" value="WHTH_GntR"/>
    <property type="match status" value="1"/>
</dbReference>
<dbReference type="Proteomes" id="UP000054526">
    <property type="component" value="Unassembled WGS sequence"/>
</dbReference>
<proteinExistence type="predicted"/>
<evidence type="ECO:0000259" key="4">
    <source>
        <dbReference type="PROSITE" id="PS50949"/>
    </source>
</evidence>
<dbReference type="InterPro" id="IPR008920">
    <property type="entry name" value="TF_FadR/GntR_C"/>
</dbReference>
<dbReference type="SUPFAM" id="SSF46785">
    <property type="entry name" value="Winged helix' DNA-binding domain"/>
    <property type="match status" value="1"/>
</dbReference>
<evidence type="ECO:0000256" key="1">
    <source>
        <dbReference type="ARBA" id="ARBA00023015"/>
    </source>
</evidence>
<dbReference type="PANTHER" id="PTHR43537:SF24">
    <property type="entry name" value="GLUCONATE OPERON TRANSCRIPTIONAL REPRESSOR"/>
    <property type="match status" value="1"/>
</dbReference>
<dbReference type="InterPro" id="IPR036388">
    <property type="entry name" value="WH-like_DNA-bd_sf"/>
</dbReference>
<accession>A0ABR5A051</accession>
<dbReference type="Gene3D" id="1.20.120.530">
    <property type="entry name" value="GntR ligand-binding domain-like"/>
    <property type="match status" value="1"/>
</dbReference>
<dbReference type="PROSITE" id="PS50949">
    <property type="entry name" value="HTH_GNTR"/>
    <property type="match status" value="1"/>
</dbReference>
<evidence type="ECO:0000256" key="2">
    <source>
        <dbReference type="ARBA" id="ARBA00023125"/>
    </source>
</evidence>
<dbReference type="Gene3D" id="1.10.10.10">
    <property type="entry name" value="Winged helix-like DNA-binding domain superfamily/Winged helix DNA-binding domain"/>
    <property type="match status" value="1"/>
</dbReference>
<gene>
    <name evidence="5" type="ORF">SD71_20695</name>
</gene>
<dbReference type="SUPFAM" id="SSF48008">
    <property type="entry name" value="GntR ligand-binding domain-like"/>
    <property type="match status" value="1"/>
</dbReference>
<dbReference type="SMART" id="SM00895">
    <property type="entry name" value="FCD"/>
    <property type="match status" value="1"/>
</dbReference>
<protein>
    <recommendedName>
        <fullName evidence="4">HTH gntR-type domain-containing protein</fullName>
    </recommendedName>
</protein>
<dbReference type="EMBL" id="JXAL01000033">
    <property type="protein sequence ID" value="KIL34449.1"/>
    <property type="molecule type" value="Genomic_DNA"/>
</dbReference>
<sequence length="213" mass="24762">MKTKKDNSKQQIAYDFIRQGIMEGTLFPGQRLVIDQLAKELSSSPIPVREAIHRLEAEGLVKIKPYSGAVVSSMNENEYVDILSTLAVLDGYAASLSLPRFPRDQIAKLHEYNEQMKQKLGDFDFYSFINLNREFHIFYNSFCGNQYLISQLELLWEKLDAIRRMSMKYFSTRAHEVIKEHEMMIAYLESSDTAEDIELFVRSHHINAMPRDL</sequence>
<name>A0ABR5A051_9BACL</name>
<dbReference type="InterPro" id="IPR000524">
    <property type="entry name" value="Tscrpt_reg_HTH_GntR"/>
</dbReference>
<feature type="domain" description="HTH gntR-type" evidence="4">
    <location>
        <begin position="7"/>
        <end position="74"/>
    </location>
</feature>
<keyword evidence="2" id="KW-0238">DNA-binding</keyword>
<dbReference type="Pfam" id="PF07729">
    <property type="entry name" value="FCD"/>
    <property type="match status" value="1"/>
</dbReference>
<keyword evidence="6" id="KW-1185">Reference proteome</keyword>
<comment type="caution">
    <text evidence="5">The sequence shown here is derived from an EMBL/GenBank/DDBJ whole genome shotgun (WGS) entry which is preliminary data.</text>
</comment>
<evidence type="ECO:0000256" key="3">
    <source>
        <dbReference type="ARBA" id="ARBA00023163"/>
    </source>
</evidence>
<evidence type="ECO:0000313" key="6">
    <source>
        <dbReference type="Proteomes" id="UP000054526"/>
    </source>
</evidence>
<dbReference type="PANTHER" id="PTHR43537">
    <property type="entry name" value="TRANSCRIPTIONAL REGULATOR, GNTR FAMILY"/>
    <property type="match status" value="1"/>
</dbReference>
<organism evidence="5 6">
    <name type="scientific">Cohnella kolymensis</name>
    <dbReference type="NCBI Taxonomy" id="1590652"/>
    <lineage>
        <taxon>Bacteria</taxon>
        <taxon>Bacillati</taxon>
        <taxon>Bacillota</taxon>
        <taxon>Bacilli</taxon>
        <taxon>Bacillales</taxon>
        <taxon>Paenibacillaceae</taxon>
        <taxon>Cohnella</taxon>
    </lineage>
</organism>
<dbReference type="InterPro" id="IPR036390">
    <property type="entry name" value="WH_DNA-bd_sf"/>
</dbReference>
<evidence type="ECO:0000313" key="5">
    <source>
        <dbReference type="EMBL" id="KIL34449.1"/>
    </source>
</evidence>
<dbReference type="Pfam" id="PF00392">
    <property type="entry name" value="GntR"/>
    <property type="match status" value="1"/>
</dbReference>
<keyword evidence="1" id="KW-0805">Transcription regulation</keyword>